<evidence type="ECO:0000313" key="2">
    <source>
        <dbReference type="EMBL" id="KAF7281133.1"/>
    </source>
</evidence>
<reference evidence="2" key="1">
    <citation type="submission" date="2020-08" db="EMBL/GenBank/DDBJ databases">
        <title>Genome sequencing and assembly of the red palm weevil Rhynchophorus ferrugineus.</title>
        <authorList>
            <person name="Dias G.B."/>
            <person name="Bergman C.M."/>
            <person name="Manee M."/>
        </authorList>
    </citation>
    <scope>NUCLEOTIDE SEQUENCE</scope>
    <source>
        <strain evidence="2">AA-2017</strain>
        <tissue evidence="2">Whole larva</tissue>
    </source>
</reference>
<keyword evidence="3" id="KW-1185">Reference proteome</keyword>
<name>A0A834IM51_RHYFE</name>
<dbReference type="EMBL" id="JAACXV010000258">
    <property type="protein sequence ID" value="KAF7281133.1"/>
    <property type="molecule type" value="Genomic_DNA"/>
</dbReference>
<sequence>MSGFGEIDNYLCRETDGPPRRRRVNIPLPLSLSSVEQLPLFFRTLPARIGPHPPEPVPSRRPIRSTCAVPPKQSNVVGSGIRNETTVSIGDSLRDIMPGQLRSVFLF</sequence>
<feature type="region of interest" description="Disordered" evidence="1">
    <location>
        <begin position="49"/>
        <end position="78"/>
    </location>
</feature>
<protein>
    <submittedName>
        <fullName evidence="2">Uncharacterized protein</fullName>
    </submittedName>
</protein>
<accession>A0A834IM51</accession>
<evidence type="ECO:0000313" key="3">
    <source>
        <dbReference type="Proteomes" id="UP000625711"/>
    </source>
</evidence>
<dbReference type="Proteomes" id="UP000625711">
    <property type="component" value="Unassembled WGS sequence"/>
</dbReference>
<organism evidence="2 3">
    <name type="scientific">Rhynchophorus ferrugineus</name>
    <name type="common">Red palm weevil</name>
    <name type="synonym">Curculio ferrugineus</name>
    <dbReference type="NCBI Taxonomy" id="354439"/>
    <lineage>
        <taxon>Eukaryota</taxon>
        <taxon>Metazoa</taxon>
        <taxon>Ecdysozoa</taxon>
        <taxon>Arthropoda</taxon>
        <taxon>Hexapoda</taxon>
        <taxon>Insecta</taxon>
        <taxon>Pterygota</taxon>
        <taxon>Neoptera</taxon>
        <taxon>Endopterygota</taxon>
        <taxon>Coleoptera</taxon>
        <taxon>Polyphaga</taxon>
        <taxon>Cucujiformia</taxon>
        <taxon>Curculionidae</taxon>
        <taxon>Dryophthorinae</taxon>
        <taxon>Rhynchophorus</taxon>
    </lineage>
</organism>
<evidence type="ECO:0000256" key="1">
    <source>
        <dbReference type="SAM" id="MobiDB-lite"/>
    </source>
</evidence>
<proteinExistence type="predicted"/>
<comment type="caution">
    <text evidence="2">The sequence shown here is derived from an EMBL/GenBank/DDBJ whole genome shotgun (WGS) entry which is preliminary data.</text>
</comment>
<gene>
    <name evidence="2" type="ORF">GWI33_005085</name>
</gene>
<dbReference type="AlphaFoldDB" id="A0A834IM51"/>